<evidence type="ECO:0008006" key="4">
    <source>
        <dbReference type="Google" id="ProtNLM"/>
    </source>
</evidence>
<evidence type="ECO:0000313" key="2">
    <source>
        <dbReference type="EMBL" id="QDU82065.1"/>
    </source>
</evidence>
<dbReference type="EMBL" id="CP036281">
    <property type="protein sequence ID" value="QDU82065.1"/>
    <property type="molecule type" value="Genomic_DNA"/>
</dbReference>
<reference evidence="2 3" key="1">
    <citation type="submission" date="2019-02" db="EMBL/GenBank/DDBJ databases">
        <title>Deep-cultivation of Planctomycetes and their phenomic and genomic characterization uncovers novel biology.</title>
        <authorList>
            <person name="Wiegand S."/>
            <person name="Jogler M."/>
            <person name="Boedeker C."/>
            <person name="Pinto D."/>
            <person name="Vollmers J."/>
            <person name="Rivas-Marin E."/>
            <person name="Kohn T."/>
            <person name="Peeters S.H."/>
            <person name="Heuer A."/>
            <person name="Rast P."/>
            <person name="Oberbeckmann S."/>
            <person name="Bunk B."/>
            <person name="Jeske O."/>
            <person name="Meyerdierks A."/>
            <person name="Storesund J.E."/>
            <person name="Kallscheuer N."/>
            <person name="Luecker S."/>
            <person name="Lage O.M."/>
            <person name="Pohl T."/>
            <person name="Merkel B.J."/>
            <person name="Hornburger P."/>
            <person name="Mueller R.-W."/>
            <person name="Bruemmer F."/>
            <person name="Labrenz M."/>
            <person name="Spormann A.M."/>
            <person name="Op den Camp H."/>
            <person name="Overmann J."/>
            <person name="Amann R."/>
            <person name="Jetten M.S.M."/>
            <person name="Mascher T."/>
            <person name="Medema M.H."/>
            <person name="Devos D.P."/>
            <person name="Kaster A.-K."/>
            <person name="Ovreas L."/>
            <person name="Rohde M."/>
            <person name="Galperin M.Y."/>
            <person name="Jogler C."/>
        </authorList>
    </citation>
    <scope>NUCLEOTIDE SEQUENCE [LARGE SCALE GENOMIC DNA]</scope>
    <source>
        <strain evidence="2 3">Pla110</strain>
    </source>
</reference>
<accession>A0A518CS73</accession>
<dbReference type="Proteomes" id="UP000317178">
    <property type="component" value="Chromosome"/>
</dbReference>
<feature type="region of interest" description="Disordered" evidence="1">
    <location>
        <begin position="26"/>
        <end position="49"/>
    </location>
</feature>
<dbReference type="RefSeq" id="WP_144997937.1">
    <property type="nucleotide sequence ID" value="NZ_CP036281.1"/>
</dbReference>
<organism evidence="2 3">
    <name type="scientific">Polystyrenella longa</name>
    <dbReference type="NCBI Taxonomy" id="2528007"/>
    <lineage>
        <taxon>Bacteria</taxon>
        <taxon>Pseudomonadati</taxon>
        <taxon>Planctomycetota</taxon>
        <taxon>Planctomycetia</taxon>
        <taxon>Planctomycetales</taxon>
        <taxon>Planctomycetaceae</taxon>
        <taxon>Polystyrenella</taxon>
    </lineage>
</organism>
<name>A0A518CS73_9PLAN</name>
<evidence type="ECO:0000313" key="3">
    <source>
        <dbReference type="Proteomes" id="UP000317178"/>
    </source>
</evidence>
<sequence>MGSVIREEERQATMSVALLLRDELTSEPNIQAENDGPKPSRNALPDLDSGAPEAVWQKYFKEERTSETVSRVVLKLVEQKAHSQVIAAIEQALLAGYSQPWMYEVLAFSMRNEDYPQAQIDRVLLSNIDFGASDVPHLLMSAAYLNRLDAKEAALKLYKQAAELLPSQVEAFVLGLKVAEELKDSESIAWAANGILVNAMDSKYQSRRIQAESAFRKLIEQTKESAPEQSEQLASQLASALKQDLRVKISWSGAADLDLTISEPDGTLCSLHQPQTINGGQFLHDGFGPEPKNCYEEYVVAQATPGVYQLRIQHILGDVVGNRFRVKIWRNAGSPEETIQEFVLPVGAETQTIQLQLPTGRRTALLEQGELKNAGPRRALTATEVKQLKHQQRREIPVATSNPQEMGQALRQQGNIQNFAAGGGGGTAVGYQPEVTNLSEGVSMTAMAVVSADRRYVRISTRPVFSNITDVFTFGAVQQNP</sequence>
<keyword evidence="3" id="KW-1185">Reference proteome</keyword>
<proteinExistence type="predicted"/>
<evidence type="ECO:0000256" key="1">
    <source>
        <dbReference type="SAM" id="MobiDB-lite"/>
    </source>
</evidence>
<dbReference type="KEGG" id="plon:Pla110_38200"/>
<dbReference type="OrthoDB" id="291546at2"/>
<dbReference type="AlphaFoldDB" id="A0A518CS73"/>
<gene>
    <name evidence="2" type="ORF">Pla110_38200</name>
</gene>
<protein>
    <recommendedName>
        <fullName evidence="4">Tetratricopeptide repeat protein</fullName>
    </recommendedName>
</protein>